<name>A0ACC2WSK8_9TREE</name>
<organism evidence="1 2">
    <name type="scientific">Naganishia adeliensis</name>
    <dbReference type="NCBI Taxonomy" id="92952"/>
    <lineage>
        <taxon>Eukaryota</taxon>
        <taxon>Fungi</taxon>
        <taxon>Dikarya</taxon>
        <taxon>Basidiomycota</taxon>
        <taxon>Agaricomycotina</taxon>
        <taxon>Tremellomycetes</taxon>
        <taxon>Filobasidiales</taxon>
        <taxon>Filobasidiaceae</taxon>
        <taxon>Naganishia</taxon>
    </lineage>
</organism>
<accession>A0ACC2WSK8</accession>
<proteinExistence type="predicted"/>
<reference evidence="1" key="1">
    <citation type="submission" date="2023-04" db="EMBL/GenBank/DDBJ databases">
        <title>Draft Genome sequencing of Naganishia species isolated from polar environments using Oxford Nanopore Technology.</title>
        <authorList>
            <person name="Leo P."/>
            <person name="Venkateswaran K."/>
        </authorList>
    </citation>
    <scope>NUCLEOTIDE SEQUENCE</scope>
    <source>
        <strain evidence="1">MNA-CCFEE 5262</strain>
    </source>
</reference>
<evidence type="ECO:0000313" key="2">
    <source>
        <dbReference type="Proteomes" id="UP001230649"/>
    </source>
</evidence>
<protein>
    <submittedName>
        <fullName evidence="1">Uncharacterized protein</fullName>
    </submittedName>
</protein>
<comment type="caution">
    <text evidence="1">The sequence shown here is derived from an EMBL/GenBank/DDBJ whole genome shotgun (WGS) entry which is preliminary data.</text>
</comment>
<evidence type="ECO:0000313" key="1">
    <source>
        <dbReference type="EMBL" id="KAJ9113801.1"/>
    </source>
</evidence>
<keyword evidence="2" id="KW-1185">Reference proteome</keyword>
<dbReference type="EMBL" id="JASBWS010000011">
    <property type="protein sequence ID" value="KAJ9113801.1"/>
    <property type="molecule type" value="Genomic_DNA"/>
</dbReference>
<gene>
    <name evidence="1" type="ORF">QFC20_001828</name>
</gene>
<dbReference type="Proteomes" id="UP001230649">
    <property type="component" value="Unassembled WGS sequence"/>
</dbReference>
<sequence length="286" mass="31538">MSSNDDQHSHHPEADPQGSSLPKPFPKKRLRIPGIEDLVLPSSTNHPEDAQPIRKKAKKNAPSPGIVYISRLPPGMTHQKVKHILAGYGEIGRIYAQQKDALLATANNQSRKHKHTSANYTEAWVEFKDKKIAKVVAEMLNASTIGGKKGDRWRDDIWTMKYLSGFKWEMLGEQVAYERQAHSARLRQELSKSRAEQSEYLRNVELARVLEKRKAKKQAQTGDQGGQATSSATAASNDKAQRVYKQKTLVGKGQGGKKVSSTAGEARTGNSGGRADAMAGVLDNLF</sequence>